<organism evidence="1 3">
    <name type="scientific">Legionella cherrii</name>
    <dbReference type="NCBI Taxonomy" id="28084"/>
    <lineage>
        <taxon>Bacteria</taxon>
        <taxon>Pseudomonadati</taxon>
        <taxon>Pseudomonadota</taxon>
        <taxon>Gammaproteobacteria</taxon>
        <taxon>Legionellales</taxon>
        <taxon>Legionellaceae</taxon>
        <taxon>Legionella</taxon>
    </lineage>
</organism>
<dbReference type="PATRIC" id="fig|28084.5.peg.2851"/>
<evidence type="ECO:0000313" key="4">
    <source>
        <dbReference type="Proteomes" id="UP000277577"/>
    </source>
</evidence>
<protein>
    <submittedName>
        <fullName evidence="2">Protein of uncharacterized function (DUF3540)</fullName>
    </submittedName>
</protein>
<dbReference type="EMBL" id="LNXW01000013">
    <property type="protein sequence ID" value="KTC80615.1"/>
    <property type="molecule type" value="Genomic_DNA"/>
</dbReference>
<dbReference type="AlphaFoldDB" id="A0A0W0SB68"/>
<name>A0A0W0SB68_9GAMM</name>
<gene>
    <name evidence="1" type="ORF">Lche_2635</name>
    <name evidence="2" type="ORF">NCTC11976_00968</name>
</gene>
<keyword evidence="4" id="KW-1185">Reference proteome</keyword>
<proteinExistence type="predicted"/>
<dbReference type="Pfam" id="PF12059">
    <property type="entry name" value="DUF3540"/>
    <property type="match status" value="1"/>
</dbReference>
<dbReference type="EMBL" id="LR134173">
    <property type="protein sequence ID" value="VEB34689.1"/>
    <property type="molecule type" value="Genomic_DNA"/>
</dbReference>
<dbReference type="Proteomes" id="UP000054921">
    <property type="component" value="Unassembled WGS sequence"/>
</dbReference>
<accession>A0A0W0SB68</accession>
<reference evidence="2 4" key="2">
    <citation type="submission" date="2018-12" db="EMBL/GenBank/DDBJ databases">
        <authorList>
            <consortium name="Pathogen Informatics"/>
        </authorList>
    </citation>
    <scope>NUCLEOTIDE SEQUENCE [LARGE SCALE GENOMIC DNA]</scope>
    <source>
        <strain evidence="2 4">NCTC11976</strain>
    </source>
</reference>
<evidence type="ECO:0000313" key="2">
    <source>
        <dbReference type="EMBL" id="VEB34689.1"/>
    </source>
</evidence>
<dbReference type="InterPro" id="IPR021927">
    <property type="entry name" value="DUF3540"/>
</dbReference>
<dbReference type="Proteomes" id="UP000277577">
    <property type="component" value="Chromosome"/>
</dbReference>
<evidence type="ECO:0000313" key="1">
    <source>
        <dbReference type="EMBL" id="KTC80615.1"/>
    </source>
</evidence>
<dbReference type="STRING" id="28084.Lche_2635"/>
<reference evidence="1 3" key="1">
    <citation type="submission" date="2015-11" db="EMBL/GenBank/DDBJ databases">
        <title>Genomic analysis of 38 Legionella species identifies large and diverse effector repertoires.</title>
        <authorList>
            <person name="Burstein D."/>
            <person name="Amaro F."/>
            <person name="Zusman T."/>
            <person name="Lifshitz Z."/>
            <person name="Cohen O."/>
            <person name="Gilbert J.A."/>
            <person name="Pupko T."/>
            <person name="Shuman H.A."/>
            <person name="Segal G."/>
        </authorList>
    </citation>
    <scope>NUCLEOTIDE SEQUENCE [LARGE SCALE GENOMIC DNA]</scope>
    <source>
        <strain evidence="1 3">ORW</strain>
    </source>
</reference>
<evidence type="ECO:0000313" key="3">
    <source>
        <dbReference type="Proteomes" id="UP000054921"/>
    </source>
</evidence>
<sequence>MLEPELTITGTQGELVRGKIKFFSDDGYHILIQGHLVNAQPAFSCVITPIVDDEVLLFKEANNYYILSIIHRPKPAPVTMKLGENLSLIGENQELKLNAPHIHLVAQETINLSSSVQNIDCNQGTFSIKNALFKGDVLNFSYQSLKIICNYIQTMSDTINTQAIRFYQQINELEHQLIGHFRSIVKHTYRIDCDEMEIHAQGDAKIAAKQVQLG</sequence>